<comment type="subcellular location">
    <subcellularLocation>
        <location evidence="1">Cell membrane</location>
        <topology evidence="1">Multi-pass membrane protein</topology>
    </subcellularLocation>
</comment>
<keyword evidence="5 13" id="KW-0812">Transmembrane</keyword>
<protein>
    <submittedName>
        <fullName evidence="15">Sensor histidine kinase</fullName>
    </submittedName>
</protein>
<dbReference type="PROSITE" id="PS50885">
    <property type="entry name" value="HAMP"/>
    <property type="match status" value="1"/>
</dbReference>
<evidence type="ECO:0000256" key="8">
    <source>
        <dbReference type="ARBA" id="ARBA00022840"/>
    </source>
</evidence>
<evidence type="ECO:0000256" key="4">
    <source>
        <dbReference type="ARBA" id="ARBA00022679"/>
    </source>
</evidence>
<keyword evidence="6" id="KW-0547">Nucleotide-binding</keyword>
<dbReference type="InterPro" id="IPR010559">
    <property type="entry name" value="Sig_transdc_His_kin_internal"/>
</dbReference>
<evidence type="ECO:0000256" key="10">
    <source>
        <dbReference type="ARBA" id="ARBA00023012"/>
    </source>
</evidence>
<evidence type="ECO:0000256" key="7">
    <source>
        <dbReference type="ARBA" id="ARBA00022777"/>
    </source>
</evidence>
<dbReference type="InterPro" id="IPR003660">
    <property type="entry name" value="HAMP_dom"/>
</dbReference>
<keyword evidence="10" id="KW-0902">Two-component regulatory system</keyword>
<dbReference type="Pfam" id="PF00672">
    <property type="entry name" value="HAMP"/>
    <property type="match status" value="1"/>
</dbReference>
<feature type="transmembrane region" description="Helical" evidence="13">
    <location>
        <begin position="21"/>
        <end position="41"/>
    </location>
</feature>
<keyword evidence="2" id="KW-1003">Cell membrane</keyword>
<feature type="transmembrane region" description="Helical" evidence="13">
    <location>
        <begin position="346"/>
        <end position="369"/>
    </location>
</feature>
<dbReference type="InterPro" id="IPR036890">
    <property type="entry name" value="HATPase_C_sf"/>
</dbReference>
<keyword evidence="7 15" id="KW-0418">Kinase</keyword>
<evidence type="ECO:0000256" key="6">
    <source>
        <dbReference type="ARBA" id="ARBA00022741"/>
    </source>
</evidence>
<evidence type="ECO:0000313" key="16">
    <source>
        <dbReference type="Proteomes" id="UP001199916"/>
    </source>
</evidence>
<dbReference type="PANTHER" id="PTHR34220">
    <property type="entry name" value="SENSOR HISTIDINE KINASE YPDA"/>
    <property type="match status" value="1"/>
</dbReference>
<evidence type="ECO:0000256" key="9">
    <source>
        <dbReference type="ARBA" id="ARBA00022989"/>
    </source>
</evidence>
<accession>A0ABS8YB35</accession>
<evidence type="ECO:0000256" key="12">
    <source>
        <dbReference type="SAM" id="MobiDB-lite"/>
    </source>
</evidence>
<evidence type="ECO:0000256" key="13">
    <source>
        <dbReference type="SAM" id="Phobius"/>
    </source>
</evidence>
<dbReference type="GO" id="GO:0016301">
    <property type="term" value="F:kinase activity"/>
    <property type="evidence" value="ECO:0007669"/>
    <property type="project" value="UniProtKB-KW"/>
</dbReference>
<dbReference type="Pfam" id="PF02518">
    <property type="entry name" value="HATPase_c"/>
    <property type="match status" value="1"/>
</dbReference>
<proteinExistence type="predicted"/>
<keyword evidence="4" id="KW-0808">Transferase</keyword>
<organism evidence="15 16">
    <name type="scientific">Paenibacillus profundus</name>
    <dbReference type="NCBI Taxonomy" id="1173085"/>
    <lineage>
        <taxon>Bacteria</taxon>
        <taxon>Bacillati</taxon>
        <taxon>Bacillota</taxon>
        <taxon>Bacilli</taxon>
        <taxon>Bacillales</taxon>
        <taxon>Paenibacillaceae</taxon>
        <taxon>Paenibacillus</taxon>
    </lineage>
</organism>
<dbReference type="PANTHER" id="PTHR34220:SF11">
    <property type="entry name" value="SENSOR PROTEIN KINASE HPTS"/>
    <property type="match status" value="1"/>
</dbReference>
<dbReference type="EMBL" id="JAJNBZ010000004">
    <property type="protein sequence ID" value="MCE5169190.1"/>
    <property type="molecule type" value="Genomic_DNA"/>
</dbReference>
<dbReference type="CDD" id="cd06225">
    <property type="entry name" value="HAMP"/>
    <property type="match status" value="1"/>
</dbReference>
<reference evidence="15 16" key="1">
    <citation type="submission" date="2021-11" db="EMBL/GenBank/DDBJ databases">
        <title>Draft genome sequence of Paenibacillus profundus YoMME, a new Gram-positive bacteria with exoelectrogenic properties.</title>
        <authorList>
            <person name="Hubenova Y."/>
            <person name="Hubenova E."/>
            <person name="Manasiev Y."/>
            <person name="Peykov S."/>
            <person name="Mitov M."/>
        </authorList>
    </citation>
    <scope>NUCLEOTIDE SEQUENCE [LARGE SCALE GENOMIC DNA]</scope>
    <source>
        <strain evidence="15 16">YoMME</strain>
    </source>
</reference>
<dbReference type="SMART" id="SM00304">
    <property type="entry name" value="HAMP"/>
    <property type="match status" value="1"/>
</dbReference>
<dbReference type="RefSeq" id="WP_233696256.1">
    <property type="nucleotide sequence ID" value="NZ_JAJNBZ010000004.1"/>
</dbReference>
<dbReference type="SUPFAM" id="SSF55874">
    <property type="entry name" value="ATPase domain of HSP90 chaperone/DNA topoisomerase II/histidine kinase"/>
    <property type="match status" value="1"/>
</dbReference>
<evidence type="ECO:0000256" key="1">
    <source>
        <dbReference type="ARBA" id="ARBA00004651"/>
    </source>
</evidence>
<gene>
    <name evidence="15" type="ORF">LQV63_07695</name>
</gene>
<keyword evidence="16" id="KW-1185">Reference proteome</keyword>
<dbReference type="Pfam" id="PF06580">
    <property type="entry name" value="His_kinase"/>
    <property type="match status" value="1"/>
</dbReference>
<keyword evidence="3" id="KW-0597">Phosphoprotein</keyword>
<evidence type="ECO:0000259" key="14">
    <source>
        <dbReference type="PROSITE" id="PS50885"/>
    </source>
</evidence>
<evidence type="ECO:0000256" key="11">
    <source>
        <dbReference type="ARBA" id="ARBA00023136"/>
    </source>
</evidence>
<evidence type="ECO:0000313" key="15">
    <source>
        <dbReference type="EMBL" id="MCE5169190.1"/>
    </source>
</evidence>
<dbReference type="Gene3D" id="3.30.565.10">
    <property type="entry name" value="Histidine kinase-like ATPase, C-terminal domain"/>
    <property type="match status" value="1"/>
</dbReference>
<evidence type="ECO:0000256" key="2">
    <source>
        <dbReference type="ARBA" id="ARBA00022475"/>
    </source>
</evidence>
<dbReference type="InterPro" id="IPR050640">
    <property type="entry name" value="Bact_2-comp_sensor_kinase"/>
</dbReference>
<keyword evidence="11 13" id="KW-0472">Membrane</keyword>
<evidence type="ECO:0000256" key="5">
    <source>
        <dbReference type="ARBA" id="ARBA00022692"/>
    </source>
</evidence>
<feature type="region of interest" description="Disordered" evidence="12">
    <location>
        <begin position="186"/>
        <end position="206"/>
    </location>
</feature>
<dbReference type="SUPFAM" id="SSF158472">
    <property type="entry name" value="HAMP domain-like"/>
    <property type="match status" value="1"/>
</dbReference>
<evidence type="ECO:0000256" key="3">
    <source>
        <dbReference type="ARBA" id="ARBA00022553"/>
    </source>
</evidence>
<keyword evidence="9 13" id="KW-1133">Transmembrane helix</keyword>
<name>A0ABS8YB35_9BACL</name>
<comment type="caution">
    <text evidence="15">The sequence shown here is derived from an EMBL/GenBank/DDBJ whole genome shotgun (WGS) entry which is preliminary data.</text>
</comment>
<dbReference type="InterPro" id="IPR003594">
    <property type="entry name" value="HATPase_dom"/>
</dbReference>
<dbReference type="Proteomes" id="UP001199916">
    <property type="component" value="Unassembled WGS sequence"/>
</dbReference>
<sequence length="632" mass="72578">MFKQIYQKHFKKKLFNKLIAVYSFIAVASLLTVSVFAYQYFARNDINTALLEQQRIVDNMNRYLDQKYDLAQAITQQVFQDNMLIRDTVYLLEQGYEQYIRYRLDTYSSSNVFFTRNLQDFYVLQFWKDPDLQNINLISPTKQFALMYSAQALSGKMYDWSKEPGLNEQWRRERYGFQNPSYMSQKAKQAGTEAKNGTADTAPSDVEQGDQELVNTTDTTRDMPLFTVTTRISSPETLLTAGHISIDFNANGIARQLGSSIRGEQWLVLNPKGEIVYPAQAAYDGQVWPNFDKLASIDRNKSQAVDLDGQKSYVIVSKTNKLGLTVVGALPQAAITDHLSGIRNTIGIVTILCIVTVLTLTYFSVLHLSRRTQTIVKAMKKVQDGNLNTRLPVDREDELGLISESFNKMCEDLKQYINRFYKSELKQKHAELIALQAQIKPHFLFNTLEVIRMRAISQGVHDVGEMIYSLASMFRHMVKDKTVITVNEEIENCRRYLELTRIRYRDKLQYTIHMDERLGGYNIMKLSVQPIIENYLVHGIGLERTDNHILIEVMQSEEELVIRISDNGKGIEPERLKQIQQELDEAQIQDHGSLGLKNIQERLRILYGESYGLTIDSVLNLGTIVTICVPLN</sequence>
<dbReference type="Gene3D" id="6.10.340.10">
    <property type="match status" value="1"/>
</dbReference>
<feature type="domain" description="HAMP" evidence="14">
    <location>
        <begin position="366"/>
        <end position="418"/>
    </location>
</feature>
<keyword evidence="8" id="KW-0067">ATP-binding</keyword>